<accession>A0A176W4P7</accession>
<evidence type="ECO:0000313" key="3">
    <source>
        <dbReference type="Proteomes" id="UP000077202"/>
    </source>
</evidence>
<gene>
    <name evidence="2" type="ORF">AXG93_1062s1200</name>
</gene>
<sequence length="227" mass="24956">MAAKTDFNRHHHVAKPSRNDEALAQHNKSSSRGSRSTSGKWRNAASSAGRRKKAATREKPCPVPRWQRLQFDNYERQSFRAVLHYQRTVKQETIAPQGAAAAAAEANGRKMRRSDGLGRTDEQVLFKFPRMTCPDWAPLTGAQRAHLHSYMASGDALQWSGRAEPKPPQGTTKVFSIFPVGFRVPACLPACLPDGEGTALLLLLLLPLPSDTPGTQTPDPASPVLQR</sequence>
<feature type="region of interest" description="Disordered" evidence="1">
    <location>
        <begin position="1"/>
        <end position="61"/>
    </location>
</feature>
<proteinExistence type="predicted"/>
<reference evidence="2" key="1">
    <citation type="submission" date="2016-03" db="EMBL/GenBank/DDBJ databases">
        <title>Mechanisms controlling the formation of the plant cell surface in tip-growing cells are functionally conserved among land plants.</title>
        <authorList>
            <person name="Honkanen S."/>
            <person name="Jones V.A."/>
            <person name="Morieri G."/>
            <person name="Champion C."/>
            <person name="Hetherington A.J."/>
            <person name="Kelly S."/>
            <person name="Saint-Marcoux D."/>
            <person name="Proust H."/>
            <person name="Prescott H."/>
            <person name="Dolan L."/>
        </authorList>
    </citation>
    <scope>NUCLEOTIDE SEQUENCE [LARGE SCALE GENOMIC DNA]</scope>
    <source>
        <tissue evidence="2">Whole gametophyte</tissue>
    </source>
</reference>
<dbReference type="Proteomes" id="UP000077202">
    <property type="component" value="Unassembled WGS sequence"/>
</dbReference>
<organism evidence="2 3">
    <name type="scientific">Marchantia polymorpha subsp. ruderalis</name>
    <dbReference type="NCBI Taxonomy" id="1480154"/>
    <lineage>
        <taxon>Eukaryota</taxon>
        <taxon>Viridiplantae</taxon>
        <taxon>Streptophyta</taxon>
        <taxon>Embryophyta</taxon>
        <taxon>Marchantiophyta</taxon>
        <taxon>Marchantiopsida</taxon>
        <taxon>Marchantiidae</taxon>
        <taxon>Marchantiales</taxon>
        <taxon>Marchantiaceae</taxon>
        <taxon>Marchantia</taxon>
    </lineage>
</organism>
<protein>
    <submittedName>
        <fullName evidence="2">Uncharacterized protein</fullName>
    </submittedName>
</protein>
<evidence type="ECO:0000313" key="2">
    <source>
        <dbReference type="EMBL" id="OAE27988.1"/>
    </source>
</evidence>
<dbReference type="EMBL" id="LVLJ01001793">
    <property type="protein sequence ID" value="OAE27988.1"/>
    <property type="molecule type" value="Genomic_DNA"/>
</dbReference>
<name>A0A176W4P7_MARPO</name>
<dbReference type="AlphaFoldDB" id="A0A176W4P7"/>
<keyword evidence="3" id="KW-1185">Reference proteome</keyword>
<comment type="caution">
    <text evidence="2">The sequence shown here is derived from an EMBL/GenBank/DDBJ whole genome shotgun (WGS) entry which is preliminary data.</text>
</comment>
<feature type="compositionally biased region" description="Low complexity" evidence="1">
    <location>
        <begin position="30"/>
        <end position="48"/>
    </location>
</feature>
<evidence type="ECO:0000256" key="1">
    <source>
        <dbReference type="SAM" id="MobiDB-lite"/>
    </source>
</evidence>